<protein>
    <recommendedName>
        <fullName evidence="7">Flagellar L-ring protein</fullName>
    </recommendedName>
    <alternativeName>
        <fullName evidence="7">Basal body L-ring protein</fullName>
    </alternativeName>
</protein>
<evidence type="ECO:0000256" key="1">
    <source>
        <dbReference type="ARBA" id="ARBA00002591"/>
    </source>
</evidence>
<dbReference type="Pfam" id="PF02107">
    <property type="entry name" value="FlgH"/>
    <property type="match status" value="1"/>
</dbReference>
<keyword evidence="6 7" id="KW-0998">Cell outer membrane</keyword>
<evidence type="ECO:0000256" key="4">
    <source>
        <dbReference type="ARBA" id="ARBA00023136"/>
    </source>
</evidence>
<gene>
    <name evidence="7 8" type="primary">flgH</name>
    <name evidence="8" type="ORF">ACFSUD_08275</name>
</gene>
<evidence type="ECO:0000256" key="6">
    <source>
        <dbReference type="ARBA" id="ARBA00023237"/>
    </source>
</evidence>
<dbReference type="RefSeq" id="WP_386373299.1">
    <property type="nucleotide sequence ID" value="NZ_JBHUMP010000005.1"/>
</dbReference>
<organism evidence="8 9">
    <name type="scientific">Sulfitobacter aestuarii</name>
    <dbReference type="NCBI Taxonomy" id="2161676"/>
    <lineage>
        <taxon>Bacteria</taxon>
        <taxon>Pseudomonadati</taxon>
        <taxon>Pseudomonadota</taxon>
        <taxon>Alphaproteobacteria</taxon>
        <taxon>Rhodobacterales</taxon>
        <taxon>Roseobacteraceae</taxon>
        <taxon>Sulfitobacter</taxon>
    </lineage>
</organism>
<keyword evidence="3 7" id="KW-0732">Signal</keyword>
<sequence>MRQKSIPPALPLLLIAALGLGACTEYEKHRDPQLSDMELSAATMPEAASVRVPMPPPKPVRIPQRAEAASLWQTGSTGFFGDHRAAQVGDILTVLIEIDDEAQLRNESQRARSSANAIDGSTFLGYESKIDRVLPGLSADDLPSGALVDLSGNSASRGTGQIRRNEKISLKVAGMIVEKLASGNLVVAGRQEVRVNNELRELRVAGIIRPVDIDISNSIPYEKIAEARISYGGKGQLSRVQQPRYGEDALDVVLPY</sequence>
<dbReference type="InterPro" id="IPR000527">
    <property type="entry name" value="Flag_Lring"/>
</dbReference>
<keyword evidence="8" id="KW-0966">Cell projection</keyword>
<evidence type="ECO:0000313" key="8">
    <source>
        <dbReference type="EMBL" id="MFD2739560.1"/>
    </source>
</evidence>
<dbReference type="PROSITE" id="PS51257">
    <property type="entry name" value="PROKAR_LIPOPROTEIN"/>
    <property type="match status" value="1"/>
</dbReference>
<evidence type="ECO:0000256" key="3">
    <source>
        <dbReference type="ARBA" id="ARBA00022729"/>
    </source>
</evidence>
<keyword evidence="7" id="KW-0449">Lipoprotein</keyword>
<evidence type="ECO:0000256" key="7">
    <source>
        <dbReference type="HAMAP-Rule" id="MF_00415"/>
    </source>
</evidence>
<keyword evidence="8" id="KW-0969">Cilium</keyword>
<evidence type="ECO:0000256" key="2">
    <source>
        <dbReference type="ARBA" id="ARBA00006929"/>
    </source>
</evidence>
<evidence type="ECO:0000256" key="5">
    <source>
        <dbReference type="ARBA" id="ARBA00023143"/>
    </source>
</evidence>
<accession>A0ABW5U2P0</accession>
<comment type="function">
    <text evidence="1 7">Assembles around the rod to form the L-ring and probably protects the motor/basal body from shearing forces during rotation.</text>
</comment>
<proteinExistence type="inferred from homology"/>
<name>A0ABW5U2P0_9RHOB</name>
<dbReference type="EMBL" id="JBHUMP010000005">
    <property type="protein sequence ID" value="MFD2739560.1"/>
    <property type="molecule type" value="Genomic_DNA"/>
</dbReference>
<comment type="subcellular location">
    <subcellularLocation>
        <location evidence="7">Cell outer membrane</location>
        <topology evidence="7">Lipid-anchor</topology>
    </subcellularLocation>
    <subcellularLocation>
        <location evidence="7">Bacterial flagellum basal body</location>
    </subcellularLocation>
</comment>
<keyword evidence="8" id="KW-0282">Flagellum</keyword>
<reference evidence="9" key="1">
    <citation type="journal article" date="2019" name="Int. J. Syst. Evol. Microbiol.">
        <title>The Global Catalogue of Microorganisms (GCM) 10K type strain sequencing project: providing services to taxonomists for standard genome sequencing and annotation.</title>
        <authorList>
            <consortium name="The Broad Institute Genomics Platform"/>
            <consortium name="The Broad Institute Genome Sequencing Center for Infectious Disease"/>
            <person name="Wu L."/>
            <person name="Ma J."/>
        </authorList>
    </citation>
    <scope>NUCLEOTIDE SEQUENCE [LARGE SCALE GENOMIC DNA]</scope>
    <source>
        <strain evidence="9">TISTR 2562</strain>
    </source>
</reference>
<keyword evidence="4 7" id="KW-0472">Membrane</keyword>
<dbReference type="PANTHER" id="PTHR34933:SF1">
    <property type="entry name" value="FLAGELLAR L-RING PROTEIN"/>
    <property type="match status" value="1"/>
</dbReference>
<keyword evidence="9" id="KW-1185">Reference proteome</keyword>
<dbReference type="NCBIfam" id="NF001305">
    <property type="entry name" value="PRK00249.1-5"/>
    <property type="match status" value="1"/>
</dbReference>
<comment type="caution">
    <text evidence="8">The sequence shown here is derived from an EMBL/GenBank/DDBJ whole genome shotgun (WGS) entry which is preliminary data.</text>
</comment>
<keyword evidence="5 7" id="KW-0975">Bacterial flagellum</keyword>
<dbReference type="HAMAP" id="MF_00415">
    <property type="entry name" value="FlgH"/>
    <property type="match status" value="1"/>
</dbReference>
<dbReference type="PANTHER" id="PTHR34933">
    <property type="entry name" value="FLAGELLAR L-RING PROTEIN"/>
    <property type="match status" value="1"/>
</dbReference>
<dbReference type="PRINTS" id="PR01008">
    <property type="entry name" value="FLGLRINGFLGH"/>
</dbReference>
<comment type="similarity">
    <text evidence="2 7">Belongs to the FlgH family.</text>
</comment>
<evidence type="ECO:0000313" key="9">
    <source>
        <dbReference type="Proteomes" id="UP001597474"/>
    </source>
</evidence>
<dbReference type="Proteomes" id="UP001597474">
    <property type="component" value="Unassembled WGS sequence"/>
</dbReference>
<comment type="subunit">
    <text evidence="7">The basal body constitutes a major portion of the flagellar organelle and consists of four rings (L,P,S, and M) mounted on a central rod.</text>
</comment>